<organism evidence="1 2">
    <name type="scientific">Pseudomonas synxantha</name>
    <dbReference type="NCBI Taxonomy" id="47883"/>
    <lineage>
        <taxon>Bacteria</taxon>
        <taxon>Pseudomonadati</taxon>
        <taxon>Pseudomonadota</taxon>
        <taxon>Gammaproteobacteria</taxon>
        <taxon>Pseudomonadales</taxon>
        <taxon>Pseudomonadaceae</taxon>
        <taxon>Pseudomonas</taxon>
    </lineage>
</organism>
<dbReference type="Proteomes" id="UP000324029">
    <property type="component" value="Unassembled WGS sequence"/>
</dbReference>
<dbReference type="RefSeq" id="WP_078821490.1">
    <property type="nucleotide sequence ID" value="NZ_MSDH01000024.1"/>
</dbReference>
<sequence length="123" mass="12879">MTPENSTGPVPVKPELPAEVANGVTPAYLQANGDTLLVTVPVYPTQVVGSKIGMRIGGPDEEPIVPYVITSTTTAAIVPITGDVLRTFPDGVHLIYYTITNTSGQVSPNSKGAFLRLALKTTT</sequence>
<evidence type="ECO:0000313" key="1">
    <source>
        <dbReference type="EMBL" id="TYK56806.1"/>
    </source>
</evidence>
<dbReference type="EMBL" id="VSRO01000008">
    <property type="protein sequence ID" value="TYK56806.1"/>
    <property type="molecule type" value="Genomic_DNA"/>
</dbReference>
<protein>
    <submittedName>
        <fullName evidence="1">Uncharacterized protein</fullName>
    </submittedName>
</protein>
<comment type="caution">
    <text evidence="1">The sequence shown here is derived from an EMBL/GenBank/DDBJ whole genome shotgun (WGS) entry which is preliminary data.</text>
</comment>
<accession>A0A5D3G981</accession>
<reference evidence="1 2" key="2">
    <citation type="submission" date="2019-08" db="EMBL/GenBank/DDBJ databases">
        <authorList>
            <person name="Brilhante M."/>
            <person name="Perreten V."/>
        </authorList>
    </citation>
    <scope>NUCLEOTIDE SEQUENCE [LARGE SCALE GENOMIC DNA]</scope>
    <source>
        <strain evidence="1 2">MCP106</strain>
    </source>
</reference>
<gene>
    <name evidence="1" type="ORF">FXO26_17405</name>
</gene>
<proteinExistence type="predicted"/>
<name>A0A5D3G981_9PSED</name>
<evidence type="ECO:0000313" key="2">
    <source>
        <dbReference type="Proteomes" id="UP000324029"/>
    </source>
</evidence>
<dbReference type="AlphaFoldDB" id="A0A5D3G981"/>
<reference evidence="1 2" key="1">
    <citation type="submission" date="2019-08" db="EMBL/GenBank/DDBJ databases">
        <title>Subclass B2 metallo-beta lactamase from Pseudomonas synxantha.</title>
        <authorList>
            <person name="Poirel L."/>
            <person name="Palmieri M."/>
            <person name="Masseron A."/>
            <person name="Perreten V."/>
            <person name="Nordman P."/>
        </authorList>
    </citation>
    <scope>NUCLEOTIDE SEQUENCE [LARGE SCALE GENOMIC DNA]</scope>
    <source>
        <strain evidence="1 2">MCP106</strain>
    </source>
</reference>